<dbReference type="Proteomes" id="UP000198748">
    <property type="component" value="Unassembled WGS sequence"/>
</dbReference>
<protein>
    <recommendedName>
        <fullName evidence="4">Lipoprotein</fullName>
    </recommendedName>
</protein>
<evidence type="ECO:0000313" key="2">
    <source>
        <dbReference type="EMBL" id="SDD55636.1"/>
    </source>
</evidence>
<reference evidence="3" key="1">
    <citation type="submission" date="2016-10" db="EMBL/GenBank/DDBJ databases">
        <authorList>
            <person name="Varghese N."/>
            <person name="Submissions S."/>
        </authorList>
    </citation>
    <scope>NUCLEOTIDE SEQUENCE [LARGE SCALE GENOMIC DNA]</scope>
    <source>
        <strain evidence="3">DSM 25329</strain>
    </source>
</reference>
<dbReference type="AlphaFoldDB" id="A0A1G6VS23"/>
<keyword evidence="3" id="KW-1185">Reference proteome</keyword>
<evidence type="ECO:0000313" key="3">
    <source>
        <dbReference type="Proteomes" id="UP000198748"/>
    </source>
</evidence>
<proteinExistence type="predicted"/>
<dbReference type="STRING" id="659014.SAMN04487996_101309"/>
<gene>
    <name evidence="2" type="ORF">SAMN04487996_101309</name>
</gene>
<accession>A0A1G6VS23</accession>
<name>A0A1G6VS23_9BACT</name>
<dbReference type="RefSeq" id="WP_143016777.1">
    <property type="nucleotide sequence ID" value="NZ_FNAN01000001.1"/>
</dbReference>
<dbReference type="OrthoDB" id="963678at2"/>
<dbReference type="EMBL" id="FNAN01000001">
    <property type="protein sequence ID" value="SDD55636.1"/>
    <property type="molecule type" value="Genomic_DNA"/>
</dbReference>
<dbReference type="PROSITE" id="PS51257">
    <property type="entry name" value="PROKAR_LIPOPROTEIN"/>
    <property type="match status" value="1"/>
</dbReference>
<feature type="signal peptide" evidence="1">
    <location>
        <begin position="1"/>
        <end position="21"/>
    </location>
</feature>
<organism evidence="2 3">
    <name type="scientific">Dyadobacter soli</name>
    <dbReference type="NCBI Taxonomy" id="659014"/>
    <lineage>
        <taxon>Bacteria</taxon>
        <taxon>Pseudomonadati</taxon>
        <taxon>Bacteroidota</taxon>
        <taxon>Cytophagia</taxon>
        <taxon>Cytophagales</taxon>
        <taxon>Spirosomataceae</taxon>
        <taxon>Dyadobacter</taxon>
    </lineage>
</organism>
<keyword evidence="1" id="KW-0732">Signal</keyword>
<evidence type="ECO:0000256" key="1">
    <source>
        <dbReference type="SAM" id="SignalP"/>
    </source>
</evidence>
<evidence type="ECO:0008006" key="4">
    <source>
        <dbReference type="Google" id="ProtNLM"/>
    </source>
</evidence>
<feature type="chain" id="PRO_5011620367" description="Lipoprotein" evidence="1">
    <location>
        <begin position="22"/>
        <end position="132"/>
    </location>
</feature>
<sequence length="132" mass="14593">MNKFTPLRSTLFLVVMLFAFACTDHSMPSPPTLETLTTTMNCHDLFTYRLNVVESGTMPVVEYGIVYSASNPLNPTPTVESNTKVIFTDTFTDGQKTKVGNPDCASQTYYRAYAILDGGTVVYGNIIHFSND</sequence>